<keyword evidence="2" id="KW-1185">Reference proteome</keyword>
<comment type="caution">
    <text evidence="1">The sequence shown here is derived from an EMBL/GenBank/DDBJ whole genome shotgun (WGS) entry which is preliminary data.</text>
</comment>
<gene>
    <name evidence="1" type="ORF">ACFQQL_14910</name>
</gene>
<dbReference type="Proteomes" id="UP001596455">
    <property type="component" value="Unassembled WGS sequence"/>
</dbReference>
<protein>
    <submittedName>
        <fullName evidence="1">UxaA family hydrolase</fullName>
    </submittedName>
</protein>
<dbReference type="CDD" id="cd11613">
    <property type="entry name" value="SAF_AH_GD"/>
    <property type="match status" value="1"/>
</dbReference>
<dbReference type="Gene3D" id="2.30.130.110">
    <property type="match status" value="1"/>
</dbReference>
<evidence type="ECO:0000313" key="2">
    <source>
        <dbReference type="Proteomes" id="UP001596455"/>
    </source>
</evidence>
<sequence>MPEHESRTAPHFLAHHDGDHVAVAVQDVSPGPATVVVLHGHQSRTVDVRDPIPLGHKVALTELAEGAEVIEYGVRVAVTSEPVPAGGYVHTHNVRSARWQTSVAR</sequence>
<dbReference type="InterPro" id="IPR044144">
    <property type="entry name" value="SAF_UxaA/GarD"/>
</dbReference>
<name>A0ABW2QA73_9MICO</name>
<keyword evidence="1" id="KW-0378">Hydrolase</keyword>
<dbReference type="RefSeq" id="WP_382395775.1">
    <property type="nucleotide sequence ID" value="NZ_JBHTCQ010000003.1"/>
</dbReference>
<reference evidence="2" key="1">
    <citation type="journal article" date="2019" name="Int. J. Syst. Evol. Microbiol.">
        <title>The Global Catalogue of Microorganisms (GCM) 10K type strain sequencing project: providing services to taxonomists for standard genome sequencing and annotation.</title>
        <authorList>
            <consortium name="The Broad Institute Genomics Platform"/>
            <consortium name="The Broad Institute Genome Sequencing Center for Infectious Disease"/>
            <person name="Wu L."/>
            <person name="Ma J."/>
        </authorList>
    </citation>
    <scope>NUCLEOTIDE SEQUENCE [LARGE SCALE GENOMIC DNA]</scope>
    <source>
        <strain evidence="2">JCM 1490</strain>
    </source>
</reference>
<evidence type="ECO:0000313" key="1">
    <source>
        <dbReference type="EMBL" id="MFC7406406.1"/>
    </source>
</evidence>
<organism evidence="1 2">
    <name type="scientific">Georgenia alba</name>
    <dbReference type="NCBI Taxonomy" id="2233858"/>
    <lineage>
        <taxon>Bacteria</taxon>
        <taxon>Bacillati</taxon>
        <taxon>Actinomycetota</taxon>
        <taxon>Actinomycetes</taxon>
        <taxon>Micrococcales</taxon>
        <taxon>Bogoriellaceae</taxon>
        <taxon>Georgenia</taxon>
    </lineage>
</organism>
<dbReference type="GO" id="GO:0016787">
    <property type="term" value="F:hydrolase activity"/>
    <property type="evidence" value="ECO:0007669"/>
    <property type="project" value="UniProtKB-KW"/>
</dbReference>
<dbReference type="EMBL" id="JBHTCQ010000003">
    <property type="protein sequence ID" value="MFC7406406.1"/>
    <property type="molecule type" value="Genomic_DNA"/>
</dbReference>
<accession>A0ABW2QA73</accession>
<proteinExistence type="predicted"/>